<evidence type="ECO:0000313" key="1">
    <source>
        <dbReference type="EMBL" id="XAF55759.1"/>
    </source>
</evidence>
<dbReference type="Proteomes" id="UP001445268">
    <property type="component" value="Chromosome"/>
</dbReference>
<evidence type="ECO:0000313" key="2">
    <source>
        <dbReference type="Proteomes" id="UP001445268"/>
    </source>
</evidence>
<sequence>MNRWTPKTVLIVGGVVVLGAWYLKGKAGEALASAGQAINPTNNDNIIYRGANGLWASVTDGKGTIGTDLYDWLHGED</sequence>
<accession>A0ABZ3E7T6</accession>
<gene>
    <name evidence="1" type="ORF">AAGT77_09550</name>
</gene>
<reference evidence="1 2" key="1">
    <citation type="submission" date="2024-04" db="EMBL/GenBank/DDBJ databases">
        <title>Marinobacter sp. SBY-1.</title>
        <authorList>
            <person name="Pan C."/>
        </authorList>
    </citation>
    <scope>NUCLEOTIDE SEQUENCE [LARGE SCALE GENOMIC DNA]</scope>
    <source>
        <strain evidence="1 2">SBY-1</strain>
    </source>
</reference>
<dbReference type="RefSeq" id="WP_342632488.1">
    <property type="nucleotide sequence ID" value="NZ_CP152380.1"/>
</dbReference>
<protein>
    <submittedName>
        <fullName evidence="1">Uncharacterized protein</fullName>
    </submittedName>
</protein>
<name>A0ABZ3E7T6_9GAMM</name>
<dbReference type="EMBL" id="CP152380">
    <property type="protein sequence ID" value="XAF55759.1"/>
    <property type="molecule type" value="Genomic_DNA"/>
</dbReference>
<proteinExistence type="predicted"/>
<organism evidence="1 2">
    <name type="scientific">Marinobacter alkaliphilus</name>
    <dbReference type="NCBI Taxonomy" id="254719"/>
    <lineage>
        <taxon>Bacteria</taxon>
        <taxon>Pseudomonadati</taxon>
        <taxon>Pseudomonadota</taxon>
        <taxon>Gammaproteobacteria</taxon>
        <taxon>Pseudomonadales</taxon>
        <taxon>Marinobacteraceae</taxon>
        <taxon>Marinobacter</taxon>
    </lineage>
</organism>
<keyword evidence="2" id="KW-1185">Reference proteome</keyword>